<dbReference type="AlphaFoldDB" id="A0A6A6ZUD1"/>
<evidence type="ECO:0000313" key="1">
    <source>
        <dbReference type="EMBL" id="KAF2824054.1"/>
    </source>
</evidence>
<protein>
    <submittedName>
        <fullName evidence="1">Uncharacterized protein</fullName>
    </submittedName>
</protein>
<dbReference type="EMBL" id="MU006231">
    <property type="protein sequence ID" value="KAF2824054.1"/>
    <property type="molecule type" value="Genomic_DNA"/>
</dbReference>
<dbReference type="OrthoDB" id="5314997at2759"/>
<name>A0A6A6ZUD1_9PLEO</name>
<dbReference type="Proteomes" id="UP000799424">
    <property type="component" value="Unassembled WGS sequence"/>
</dbReference>
<evidence type="ECO:0000313" key="2">
    <source>
        <dbReference type="Proteomes" id="UP000799424"/>
    </source>
</evidence>
<accession>A0A6A6ZUD1</accession>
<gene>
    <name evidence="1" type="ORF">CC86DRAFT_421839</name>
</gene>
<keyword evidence="2" id="KW-1185">Reference proteome</keyword>
<reference evidence="1" key="1">
    <citation type="journal article" date="2020" name="Stud. Mycol.">
        <title>101 Dothideomycetes genomes: a test case for predicting lifestyles and emergence of pathogens.</title>
        <authorList>
            <person name="Haridas S."/>
            <person name="Albert R."/>
            <person name="Binder M."/>
            <person name="Bloem J."/>
            <person name="Labutti K."/>
            <person name="Salamov A."/>
            <person name="Andreopoulos B."/>
            <person name="Baker S."/>
            <person name="Barry K."/>
            <person name="Bills G."/>
            <person name="Bluhm B."/>
            <person name="Cannon C."/>
            <person name="Castanera R."/>
            <person name="Culley D."/>
            <person name="Daum C."/>
            <person name="Ezra D."/>
            <person name="Gonzalez J."/>
            <person name="Henrissat B."/>
            <person name="Kuo A."/>
            <person name="Liang C."/>
            <person name="Lipzen A."/>
            <person name="Lutzoni F."/>
            <person name="Magnuson J."/>
            <person name="Mondo S."/>
            <person name="Nolan M."/>
            <person name="Ohm R."/>
            <person name="Pangilinan J."/>
            <person name="Park H.-J."/>
            <person name="Ramirez L."/>
            <person name="Alfaro M."/>
            <person name="Sun H."/>
            <person name="Tritt A."/>
            <person name="Yoshinaga Y."/>
            <person name="Zwiers L.-H."/>
            <person name="Turgeon B."/>
            <person name="Goodwin S."/>
            <person name="Spatafora J."/>
            <person name="Crous P."/>
            <person name="Grigoriev I."/>
        </authorList>
    </citation>
    <scope>NUCLEOTIDE SEQUENCE</scope>
    <source>
        <strain evidence="1">CBS 113818</strain>
    </source>
</reference>
<sequence length="264" mass="30037">MSREPAFRFLDLPIELRLMVYETIPIVTHHLTVPEPPGGGEKYPYGRITLVTKSYSTTILATCQLIHEEAKVVFQPRLGRLRRDPVRFIIASNGARSFYIMKDVVRNVHHKVRDIVENHAEETPHLYQFISAIRYKGFNHFDILEKLYRKAATYKFSSMARAFTISFTVPVDELREYGLGNSPALSRALQVLILPTSSESACPIGATLTPVAGEVPKDIAEDFVQLHEDLQTCGTTFGKGATYIRQHQTSEEIWDREWRAGEKT</sequence>
<proteinExistence type="predicted"/>
<organism evidence="1 2">
    <name type="scientific">Ophiobolus disseminans</name>
    <dbReference type="NCBI Taxonomy" id="1469910"/>
    <lineage>
        <taxon>Eukaryota</taxon>
        <taxon>Fungi</taxon>
        <taxon>Dikarya</taxon>
        <taxon>Ascomycota</taxon>
        <taxon>Pezizomycotina</taxon>
        <taxon>Dothideomycetes</taxon>
        <taxon>Pleosporomycetidae</taxon>
        <taxon>Pleosporales</taxon>
        <taxon>Pleosporineae</taxon>
        <taxon>Phaeosphaeriaceae</taxon>
        <taxon>Ophiobolus</taxon>
    </lineage>
</organism>